<dbReference type="NCBIfam" id="TIGR01417">
    <property type="entry name" value="PTS_I_fam"/>
    <property type="match status" value="1"/>
</dbReference>
<dbReference type="EMBL" id="FR872649">
    <property type="protein sequence ID" value="CCB91106.1"/>
    <property type="molecule type" value="Genomic_DNA"/>
</dbReference>
<dbReference type="Pfam" id="PF00391">
    <property type="entry name" value="PEP-utilizers"/>
    <property type="match status" value="1"/>
</dbReference>
<proteinExistence type="inferred from homology"/>
<gene>
    <name evidence="25" type="primary">ptsI</name>
    <name evidence="25" type="ORF">WCH_CQ16310</name>
</gene>
<dbReference type="InterPro" id="IPR036637">
    <property type="entry name" value="Phosphohistidine_dom_sf"/>
</dbReference>
<dbReference type="InterPro" id="IPR040442">
    <property type="entry name" value="Pyrv_kinase-like_dom_sf"/>
</dbReference>
<dbReference type="SUPFAM" id="SSF47831">
    <property type="entry name" value="Enzyme I of the PEP:sugar phosphotransferase system HPr-binding (sub)domain"/>
    <property type="match status" value="1"/>
</dbReference>
<dbReference type="InterPro" id="IPR006318">
    <property type="entry name" value="PTS_EI-like"/>
</dbReference>
<dbReference type="InterPro" id="IPR008279">
    <property type="entry name" value="PEP-util_enz_mobile_dom"/>
</dbReference>
<dbReference type="Pfam" id="PF05524">
    <property type="entry name" value="PEP-utilisers_N"/>
    <property type="match status" value="1"/>
</dbReference>
<keyword evidence="15 17" id="KW-0460">Magnesium</keyword>
<keyword evidence="21" id="KW-0175">Coiled coil</keyword>
<evidence type="ECO:0000256" key="15">
    <source>
        <dbReference type="ARBA" id="ARBA00022842"/>
    </source>
</evidence>
<dbReference type="InterPro" id="IPR015813">
    <property type="entry name" value="Pyrv/PenolPyrv_kinase-like_dom"/>
</dbReference>
<comment type="function">
    <text evidence="3 17">General (non sugar-specific) component of the phosphoenolpyruvate-dependent sugar phosphotransferase system (sugar PTS). This major carbohydrate active-transport system catalyzes the phosphorylation of incoming sugar substrates concomitantly with their translocation across the cell membrane. Enzyme I transfers the phosphoryl group from phosphoenolpyruvate (PEP) to the phosphoryl carrier protein (HPr).</text>
</comment>
<keyword evidence="14 17" id="KW-0418">Kinase</keyword>
<feature type="binding site" evidence="19">
    <location>
        <begin position="463"/>
        <end position="464"/>
    </location>
    <ligand>
        <name>phosphoenolpyruvate</name>
        <dbReference type="ChEBI" id="CHEBI:58702"/>
    </ligand>
</feature>
<evidence type="ECO:0000256" key="16">
    <source>
        <dbReference type="ARBA" id="ARBA00033235"/>
    </source>
</evidence>
<evidence type="ECO:0000256" key="17">
    <source>
        <dbReference type="PIRNR" id="PIRNR000732"/>
    </source>
</evidence>
<evidence type="ECO:0000259" key="22">
    <source>
        <dbReference type="Pfam" id="PF00391"/>
    </source>
</evidence>
<feature type="binding site" evidence="19">
    <location>
        <position position="305"/>
    </location>
    <ligand>
        <name>phosphoenolpyruvate</name>
        <dbReference type="ChEBI" id="CHEBI:58702"/>
    </ligand>
</feature>
<evidence type="ECO:0000256" key="13">
    <source>
        <dbReference type="ARBA" id="ARBA00022723"/>
    </source>
</evidence>
<evidence type="ECO:0000256" key="1">
    <source>
        <dbReference type="ARBA" id="ARBA00000683"/>
    </source>
</evidence>
<dbReference type="PROSITE" id="PS00742">
    <property type="entry name" value="PEP_ENZYMES_2"/>
    <property type="match status" value="1"/>
</dbReference>
<comment type="cofactor">
    <cofactor evidence="2 17 20">
        <name>Mg(2+)</name>
        <dbReference type="ChEBI" id="CHEBI:18420"/>
    </cofactor>
</comment>
<feature type="domain" description="PEP-utilising enzyme mobile" evidence="22">
    <location>
        <begin position="160"/>
        <end position="234"/>
    </location>
</feature>
<dbReference type="InterPro" id="IPR000121">
    <property type="entry name" value="PEP_util_C"/>
</dbReference>
<dbReference type="GO" id="GO:0046872">
    <property type="term" value="F:metal ion binding"/>
    <property type="evidence" value="ECO:0007669"/>
    <property type="project" value="UniProtKB-KW"/>
</dbReference>
<evidence type="ECO:0000256" key="3">
    <source>
        <dbReference type="ARBA" id="ARBA00002728"/>
    </source>
</evidence>
<dbReference type="EC" id="2.7.3.9" evidence="6 17"/>
<dbReference type="GO" id="GO:0008965">
    <property type="term" value="F:phosphoenolpyruvate-protein phosphotransferase activity"/>
    <property type="evidence" value="ECO:0007669"/>
    <property type="project" value="UniProtKB-EC"/>
</dbReference>
<comment type="catalytic activity">
    <reaction evidence="1 17">
        <text>L-histidyl-[protein] + phosphoenolpyruvate = N(pros)-phospho-L-histidyl-[protein] + pyruvate</text>
        <dbReference type="Rhea" id="RHEA:23880"/>
        <dbReference type="Rhea" id="RHEA-COMP:9745"/>
        <dbReference type="Rhea" id="RHEA-COMP:9746"/>
        <dbReference type="ChEBI" id="CHEBI:15361"/>
        <dbReference type="ChEBI" id="CHEBI:29979"/>
        <dbReference type="ChEBI" id="CHEBI:58702"/>
        <dbReference type="ChEBI" id="CHEBI:64837"/>
        <dbReference type="EC" id="2.7.3.9"/>
    </reaction>
</comment>
<feature type="binding site" evidence="19">
    <location>
        <position position="474"/>
    </location>
    <ligand>
        <name>phosphoenolpyruvate</name>
        <dbReference type="ChEBI" id="CHEBI:58702"/>
    </ligand>
</feature>
<keyword evidence="8 17" id="KW-0813">Transport</keyword>
<evidence type="ECO:0000256" key="10">
    <source>
        <dbReference type="ARBA" id="ARBA00022597"/>
    </source>
</evidence>
<dbReference type="SUPFAM" id="SSF52009">
    <property type="entry name" value="Phosphohistidine domain"/>
    <property type="match status" value="1"/>
</dbReference>
<evidence type="ECO:0000256" key="19">
    <source>
        <dbReference type="PIRSR" id="PIRSR000732-2"/>
    </source>
</evidence>
<dbReference type="InterPro" id="IPR036618">
    <property type="entry name" value="PtsI_HPr-bd_sf"/>
</dbReference>
<reference evidence="25" key="1">
    <citation type="submission" date="2011-05" db="EMBL/GenBank/DDBJ databases">
        <title>Unity in variety -- the pan-genome of the Chlamydiae.</title>
        <authorList>
            <person name="Collingro A."/>
            <person name="Tischler P."/>
            <person name="Weinmaier T."/>
            <person name="Penz T."/>
            <person name="Heinz E."/>
            <person name="Brunham R.C."/>
            <person name="Read T.D."/>
            <person name="Bavoil P.M."/>
            <person name="Sachse K."/>
            <person name="Kahane S."/>
            <person name="Friedman M.G."/>
            <person name="Rattei T."/>
            <person name="Myers G.S.A."/>
            <person name="Horn M."/>
        </authorList>
    </citation>
    <scope>NUCLEOTIDE SEQUENCE</scope>
    <source>
        <strain evidence="25">2032/99</strain>
    </source>
</reference>
<keyword evidence="9 17" id="KW-0963">Cytoplasm</keyword>
<dbReference type="Gene3D" id="3.50.30.10">
    <property type="entry name" value="Phosphohistidine domain"/>
    <property type="match status" value="1"/>
</dbReference>
<feature type="coiled-coil region" evidence="21">
    <location>
        <begin position="41"/>
        <end position="75"/>
    </location>
</feature>
<sequence>MKVKERQVCLQGAPICRGIAIGKPFFFTLIEDNVPEFTIPRKDIDEEIDRYRRAVERSRDDIKKLQRKLKKEKILEGAAILDAHIQMMQDPLLTQHIEEEIKRSLKNAEHVFHSFVSQYQKKFQSLADPFFRERFKDIQDISRRVMGYLRDSVSVSLADIPENSIVFSDDLTAFDTAEANVSFVKAFVTHKGSATSHAAIVAKAKGIPYVSDIAFEQLLELEQEGQVIVDGRTGDIIFYPTVETLKAYQELKQKLELQVISWGEKEPLPAETIDGYRIKLFSNIDMVDDVDVLHEYGGEGVGLFRSEYMFLNNDSFPTEEEQCLFYKKLVEKMRGLPIVIRTFDFGGDKLMLNPYFPAEGSSFIGCRAIRYLLKERDIFKSQLRAILRASCHGNVSIMFPMISTLSELVEAKELLFEATEELSQQGVEGIPQVRVGSMIEVPSAAIVADLIAKECDFLSIGTNDLVQYSLAVDRRSHSPHQVHASTDPSVLRMIKLIVSEANHQGIPVTVCGEIAADPRFTALLLGLGVHKLSVAPRYLPTVRRAVRSCCIVEACALAEKALMLPHAKEIQDLLSEEYMRNSPDDQLYNC</sequence>
<evidence type="ECO:0000256" key="20">
    <source>
        <dbReference type="PIRSR" id="PIRSR000732-3"/>
    </source>
</evidence>
<dbReference type="GO" id="GO:0009401">
    <property type="term" value="P:phosphoenolpyruvate-dependent sugar phosphotransferase system"/>
    <property type="evidence" value="ECO:0007669"/>
    <property type="project" value="UniProtKB-KW"/>
</dbReference>
<keyword evidence="12 17" id="KW-0598">Phosphotransferase system</keyword>
<evidence type="ECO:0000256" key="14">
    <source>
        <dbReference type="ARBA" id="ARBA00022777"/>
    </source>
</evidence>
<evidence type="ECO:0000256" key="18">
    <source>
        <dbReference type="PIRSR" id="PIRSR000732-1"/>
    </source>
</evidence>
<evidence type="ECO:0000256" key="4">
    <source>
        <dbReference type="ARBA" id="ARBA00004496"/>
    </source>
</evidence>
<dbReference type="Pfam" id="PF02896">
    <property type="entry name" value="PEP-utilizers_C"/>
    <property type="match status" value="1"/>
</dbReference>
<feature type="active site" description="Tele-phosphohistidine intermediate" evidence="18">
    <location>
        <position position="197"/>
    </location>
</feature>
<feature type="binding site" evidence="20">
    <location>
        <position position="440"/>
    </location>
    <ligand>
        <name>Mg(2+)</name>
        <dbReference type="ChEBI" id="CHEBI:18420"/>
    </ligand>
</feature>
<comment type="similarity">
    <text evidence="5 17">Belongs to the PEP-utilizing enzyme family.</text>
</comment>
<evidence type="ECO:0000256" key="12">
    <source>
        <dbReference type="ARBA" id="ARBA00022683"/>
    </source>
</evidence>
<dbReference type="PIRSF" id="PIRSF000732">
    <property type="entry name" value="PTS_enzyme_I"/>
    <property type="match status" value="1"/>
</dbReference>
<comment type="subcellular location">
    <subcellularLocation>
        <location evidence="4 17">Cytoplasm</location>
    </subcellularLocation>
</comment>
<dbReference type="InterPro" id="IPR024692">
    <property type="entry name" value="PTS_EI"/>
</dbReference>
<keyword evidence="13 17" id="KW-0479">Metal-binding</keyword>
<dbReference type="InterPro" id="IPR023151">
    <property type="entry name" value="PEP_util_CS"/>
</dbReference>
<feature type="active site" description="Proton donor" evidence="18">
    <location>
        <position position="511"/>
    </location>
</feature>
<dbReference type="InterPro" id="IPR008731">
    <property type="entry name" value="PTS_EIN"/>
</dbReference>
<dbReference type="PRINTS" id="PR01736">
    <property type="entry name" value="PHPHTRNFRASE"/>
</dbReference>
<keyword evidence="11 17" id="KW-0808">Transferase</keyword>
<dbReference type="Gene3D" id="3.20.20.60">
    <property type="entry name" value="Phosphoenolpyruvate-binding domains"/>
    <property type="match status" value="1"/>
</dbReference>
<dbReference type="InterPro" id="IPR050499">
    <property type="entry name" value="PEP-utilizing_PTS_enzyme"/>
</dbReference>
<dbReference type="SUPFAM" id="SSF51621">
    <property type="entry name" value="Phosphoenolpyruvate/pyruvate domain"/>
    <property type="match status" value="1"/>
</dbReference>
<evidence type="ECO:0000259" key="24">
    <source>
        <dbReference type="Pfam" id="PF05524"/>
    </source>
</evidence>
<feature type="binding site" evidence="19">
    <location>
        <position position="341"/>
    </location>
    <ligand>
        <name>phosphoenolpyruvate</name>
        <dbReference type="ChEBI" id="CHEBI:58702"/>
    </ligand>
</feature>
<evidence type="ECO:0000256" key="6">
    <source>
        <dbReference type="ARBA" id="ARBA00012232"/>
    </source>
</evidence>
<organism evidence="25">
    <name type="scientific">Waddlia chondrophila 2032/99</name>
    <dbReference type="NCBI Taxonomy" id="765953"/>
    <lineage>
        <taxon>Bacteria</taxon>
        <taxon>Pseudomonadati</taxon>
        <taxon>Chlamydiota</taxon>
        <taxon>Chlamydiia</taxon>
        <taxon>Parachlamydiales</taxon>
        <taxon>Waddliaceae</taxon>
        <taxon>Waddlia</taxon>
    </lineage>
</organism>
<protein>
    <recommendedName>
        <fullName evidence="7 17">Phosphoenolpyruvate-protein phosphotransferase</fullName>
        <ecNumber evidence="6 17">2.7.3.9</ecNumber>
    </recommendedName>
    <alternativeName>
        <fullName evidence="16 17">Phosphotransferase system, enzyme I</fullName>
    </alternativeName>
</protein>
<dbReference type="Gene3D" id="1.10.274.10">
    <property type="entry name" value="PtsI, HPr-binding domain"/>
    <property type="match status" value="1"/>
</dbReference>
<keyword evidence="25" id="KW-0670">Pyruvate</keyword>
<name>F8LC92_9BACT</name>
<feature type="domain" description="PEP-utilising enzyme C-terminal" evidence="23">
    <location>
        <begin position="263"/>
        <end position="548"/>
    </location>
</feature>
<feature type="domain" description="Phosphotransferase system enzyme I N-terminal" evidence="24">
    <location>
        <begin position="11"/>
        <end position="134"/>
    </location>
</feature>
<dbReference type="GO" id="GO:0005737">
    <property type="term" value="C:cytoplasm"/>
    <property type="evidence" value="ECO:0007669"/>
    <property type="project" value="UniProtKB-SubCell"/>
</dbReference>
<dbReference type="PANTHER" id="PTHR46244">
    <property type="entry name" value="PHOSPHOENOLPYRUVATE-PROTEIN PHOSPHOTRANSFERASE"/>
    <property type="match status" value="1"/>
</dbReference>
<accession>F8LC92</accession>
<evidence type="ECO:0000256" key="9">
    <source>
        <dbReference type="ARBA" id="ARBA00022490"/>
    </source>
</evidence>
<dbReference type="PANTHER" id="PTHR46244:SF3">
    <property type="entry name" value="PHOSPHOENOLPYRUVATE-PROTEIN PHOSPHOTRANSFERASE"/>
    <property type="match status" value="1"/>
</dbReference>
<keyword evidence="10 17" id="KW-0762">Sugar transport</keyword>
<evidence type="ECO:0000256" key="7">
    <source>
        <dbReference type="ARBA" id="ARBA00016544"/>
    </source>
</evidence>
<dbReference type="GO" id="GO:0016301">
    <property type="term" value="F:kinase activity"/>
    <property type="evidence" value="ECO:0007669"/>
    <property type="project" value="UniProtKB-KW"/>
</dbReference>
<evidence type="ECO:0000256" key="8">
    <source>
        <dbReference type="ARBA" id="ARBA00022448"/>
    </source>
</evidence>
<evidence type="ECO:0000256" key="11">
    <source>
        <dbReference type="ARBA" id="ARBA00022679"/>
    </source>
</evidence>
<dbReference type="AlphaFoldDB" id="F8LC92"/>
<evidence type="ECO:0000259" key="23">
    <source>
        <dbReference type="Pfam" id="PF02896"/>
    </source>
</evidence>
<evidence type="ECO:0000256" key="5">
    <source>
        <dbReference type="ARBA" id="ARBA00007837"/>
    </source>
</evidence>
<feature type="binding site" evidence="20">
    <location>
        <position position="464"/>
    </location>
    <ligand>
        <name>Mg(2+)</name>
        <dbReference type="ChEBI" id="CHEBI:18420"/>
    </ligand>
</feature>
<evidence type="ECO:0000256" key="2">
    <source>
        <dbReference type="ARBA" id="ARBA00001946"/>
    </source>
</evidence>
<evidence type="ECO:0000256" key="21">
    <source>
        <dbReference type="SAM" id="Coils"/>
    </source>
</evidence>
<evidence type="ECO:0000313" key="25">
    <source>
        <dbReference type="EMBL" id="CCB91106.1"/>
    </source>
</evidence>